<name>A0ABX1V9S3_9PLAN</name>
<reference evidence="2 3" key="1">
    <citation type="journal article" date="2020" name="Syst. Appl. Microbiol.">
        <title>Alienimonas chondri sp. nov., a novel planctomycete isolated from the biofilm of the red alga Chondrus crispus.</title>
        <authorList>
            <person name="Vitorino I."/>
            <person name="Albuquerque L."/>
            <person name="Wiegand S."/>
            <person name="Kallscheuer N."/>
            <person name="da Costa M.S."/>
            <person name="Lobo-da-Cunha A."/>
            <person name="Jogler C."/>
            <person name="Lage O.M."/>
        </authorList>
    </citation>
    <scope>NUCLEOTIDE SEQUENCE [LARGE SCALE GENOMIC DNA]</scope>
    <source>
        <strain evidence="2 3">LzC2</strain>
    </source>
</reference>
<feature type="region of interest" description="Disordered" evidence="1">
    <location>
        <begin position="1"/>
        <end position="62"/>
    </location>
</feature>
<comment type="caution">
    <text evidence="2">The sequence shown here is derived from an EMBL/GenBank/DDBJ whole genome shotgun (WGS) entry which is preliminary data.</text>
</comment>
<proteinExistence type="predicted"/>
<keyword evidence="3" id="KW-1185">Reference proteome</keyword>
<feature type="compositionally biased region" description="Basic and acidic residues" evidence="1">
    <location>
        <begin position="51"/>
        <end position="62"/>
    </location>
</feature>
<dbReference type="Proteomes" id="UP000609651">
    <property type="component" value="Unassembled WGS sequence"/>
</dbReference>
<evidence type="ECO:0000313" key="3">
    <source>
        <dbReference type="Proteomes" id="UP000609651"/>
    </source>
</evidence>
<gene>
    <name evidence="2" type="ORF">LzC2_03120</name>
</gene>
<sequence>MADAPRTVPFAESPTDDDGAHAVRYAGHFDPLPELTPAPEPLKATPVAPGHGRDRSGSVDAF</sequence>
<protein>
    <submittedName>
        <fullName evidence="2">Uncharacterized protein</fullName>
    </submittedName>
</protein>
<accession>A0ABX1V9S3</accession>
<organism evidence="2 3">
    <name type="scientific">Alienimonas chondri</name>
    <dbReference type="NCBI Taxonomy" id="2681879"/>
    <lineage>
        <taxon>Bacteria</taxon>
        <taxon>Pseudomonadati</taxon>
        <taxon>Planctomycetota</taxon>
        <taxon>Planctomycetia</taxon>
        <taxon>Planctomycetales</taxon>
        <taxon>Planctomycetaceae</taxon>
        <taxon>Alienimonas</taxon>
    </lineage>
</organism>
<evidence type="ECO:0000256" key="1">
    <source>
        <dbReference type="SAM" id="MobiDB-lite"/>
    </source>
</evidence>
<evidence type="ECO:0000313" key="2">
    <source>
        <dbReference type="EMBL" id="NNJ24260.1"/>
    </source>
</evidence>
<dbReference type="EMBL" id="WTPX01000005">
    <property type="protein sequence ID" value="NNJ24260.1"/>
    <property type="molecule type" value="Genomic_DNA"/>
</dbReference>